<comment type="caution">
    <text evidence="2">The sequence shown here is derived from an EMBL/GenBank/DDBJ whole genome shotgun (WGS) entry which is preliminary data.</text>
</comment>
<dbReference type="OrthoDB" id="8281519at2"/>
<dbReference type="Proteomes" id="UP000306196">
    <property type="component" value="Unassembled WGS sequence"/>
</dbReference>
<reference evidence="2 3" key="1">
    <citation type="submission" date="2019-05" db="EMBL/GenBank/DDBJ databases">
        <title>Verrucobacter flavum gen. nov., sp. nov. a new member of the family Verrucomicrobiaceae.</title>
        <authorList>
            <person name="Szuroczki S."/>
            <person name="Abbaszade G."/>
            <person name="Szabo A."/>
            <person name="Felfoldi T."/>
            <person name="Schumann P."/>
            <person name="Boka K."/>
            <person name="Keki Z."/>
            <person name="Toumi M."/>
            <person name="Toth E."/>
        </authorList>
    </citation>
    <scope>NUCLEOTIDE SEQUENCE [LARGE SCALE GENOMIC DNA]</scope>
    <source>
        <strain evidence="2 3">MG-N-17</strain>
    </source>
</reference>
<keyword evidence="1" id="KW-1133">Transmembrane helix</keyword>
<organism evidence="2 3">
    <name type="scientific">Phragmitibacter flavus</name>
    <dbReference type="NCBI Taxonomy" id="2576071"/>
    <lineage>
        <taxon>Bacteria</taxon>
        <taxon>Pseudomonadati</taxon>
        <taxon>Verrucomicrobiota</taxon>
        <taxon>Verrucomicrobiia</taxon>
        <taxon>Verrucomicrobiales</taxon>
        <taxon>Verrucomicrobiaceae</taxon>
        <taxon>Phragmitibacter</taxon>
    </lineage>
</organism>
<dbReference type="RefSeq" id="WP_138084726.1">
    <property type="nucleotide sequence ID" value="NZ_VAUV01000002.1"/>
</dbReference>
<dbReference type="EMBL" id="VAUV01000002">
    <property type="protein sequence ID" value="TLD72370.1"/>
    <property type="molecule type" value="Genomic_DNA"/>
</dbReference>
<keyword evidence="1" id="KW-0812">Transmembrane</keyword>
<protein>
    <submittedName>
        <fullName evidence="2">Uncharacterized protein</fullName>
    </submittedName>
</protein>
<evidence type="ECO:0000313" key="2">
    <source>
        <dbReference type="EMBL" id="TLD72370.1"/>
    </source>
</evidence>
<keyword evidence="3" id="KW-1185">Reference proteome</keyword>
<sequence>MTDNIPEFEQARELAHDTAGEIETFVRENPAIAVAAAVGIGCALGIIAKLLLASPPPPPKHRALQVLEDIQHRLSDLVGPAYERATHFAEDGADAVKKGVHSVQGIHLPSRVKRFFE</sequence>
<feature type="transmembrane region" description="Helical" evidence="1">
    <location>
        <begin position="31"/>
        <end position="52"/>
    </location>
</feature>
<name>A0A5R8KJE0_9BACT</name>
<dbReference type="AlphaFoldDB" id="A0A5R8KJE0"/>
<accession>A0A5R8KJE0</accession>
<proteinExistence type="predicted"/>
<gene>
    <name evidence="2" type="ORF">FEM03_03160</name>
</gene>
<evidence type="ECO:0000313" key="3">
    <source>
        <dbReference type="Proteomes" id="UP000306196"/>
    </source>
</evidence>
<evidence type="ECO:0000256" key="1">
    <source>
        <dbReference type="SAM" id="Phobius"/>
    </source>
</evidence>
<keyword evidence="1" id="KW-0472">Membrane</keyword>